<keyword evidence="1" id="KW-0732">Signal</keyword>
<name>A0A2S2QMI2_9HEMI</name>
<gene>
    <name evidence="4" type="primary">LOC112689242</name>
    <name evidence="2" type="ORF">g.180433</name>
</gene>
<dbReference type="RefSeq" id="XP_025418631.1">
    <property type="nucleotide sequence ID" value="XM_025562846.1"/>
</dbReference>
<dbReference type="EMBL" id="GGMS01009762">
    <property type="protein sequence ID" value="MBY78965.1"/>
    <property type="molecule type" value="Transcribed_RNA"/>
</dbReference>
<feature type="chain" id="PRO_5044579186" evidence="1">
    <location>
        <begin position="21"/>
        <end position="520"/>
    </location>
</feature>
<evidence type="ECO:0000256" key="1">
    <source>
        <dbReference type="SAM" id="SignalP"/>
    </source>
</evidence>
<protein>
    <submittedName>
        <fullName evidence="4">Uncharacterized protein LOC112689242</fullName>
    </submittedName>
</protein>
<keyword evidence="3" id="KW-1185">Reference proteome</keyword>
<organism evidence="2">
    <name type="scientific">Sipha flava</name>
    <name type="common">yellow sugarcane aphid</name>
    <dbReference type="NCBI Taxonomy" id="143950"/>
    <lineage>
        <taxon>Eukaryota</taxon>
        <taxon>Metazoa</taxon>
        <taxon>Ecdysozoa</taxon>
        <taxon>Arthropoda</taxon>
        <taxon>Hexapoda</taxon>
        <taxon>Insecta</taxon>
        <taxon>Pterygota</taxon>
        <taxon>Neoptera</taxon>
        <taxon>Paraneoptera</taxon>
        <taxon>Hemiptera</taxon>
        <taxon>Sternorrhyncha</taxon>
        <taxon>Aphidomorpha</taxon>
        <taxon>Aphidoidea</taxon>
        <taxon>Aphididae</taxon>
        <taxon>Sipha</taxon>
    </lineage>
</organism>
<dbReference type="OrthoDB" id="6600048at2759"/>
<evidence type="ECO:0000313" key="3">
    <source>
        <dbReference type="Proteomes" id="UP000694846"/>
    </source>
</evidence>
<dbReference type="Proteomes" id="UP000694846">
    <property type="component" value="Unplaced"/>
</dbReference>
<feature type="signal peptide" evidence="1">
    <location>
        <begin position="1"/>
        <end position="20"/>
    </location>
</feature>
<accession>A0A2S2QMI2</accession>
<proteinExistence type="predicted"/>
<reference evidence="4" key="2">
    <citation type="submission" date="2025-04" db="UniProtKB">
        <authorList>
            <consortium name="RefSeq"/>
        </authorList>
    </citation>
    <scope>IDENTIFICATION</scope>
    <source>
        <tissue evidence="4">Whole body</tissue>
    </source>
</reference>
<evidence type="ECO:0000313" key="2">
    <source>
        <dbReference type="EMBL" id="MBY78965.1"/>
    </source>
</evidence>
<reference evidence="2" key="1">
    <citation type="submission" date="2018-04" db="EMBL/GenBank/DDBJ databases">
        <title>Transcriptome assembly of Sipha flava.</title>
        <authorList>
            <person name="Scully E.D."/>
            <person name="Geib S.M."/>
            <person name="Palmer N.A."/>
            <person name="Koch K."/>
            <person name="Bradshaw J."/>
            <person name="Heng-Moss T."/>
            <person name="Sarath G."/>
        </authorList>
    </citation>
    <scope>NUCLEOTIDE SEQUENCE</scope>
</reference>
<evidence type="ECO:0000313" key="4">
    <source>
        <dbReference type="RefSeq" id="XP_025418631.1"/>
    </source>
</evidence>
<sequence length="520" mass="60672">MFKVVFLTIIVGVTIWKTHANKTYESKCREDIEWELKEYVKLEIWQELFRQHFKFIVNKNGEIISEKNRLKFNTIIHNAIYGCDHKRNDEVDDCPNIHKGSITSCKFGRNLRAAMFRTARCVFVESSVKHIVLSNAVLDVYPLDMLDRVTDNVDIPIRKFGETMVNMLSTLAHGELEGLAELMALNLYLNNKFGTVLIHKIPVDPITSPDDFAVAKKHMQKVHSMILDKLYTFWNTWCSDIDVVAKHQYMYKSSAFVELISEMEKNTKDTDDFIRGLNVSDHVVDLDFDPKRIALTDFVNHIISSRSMPTDMLADMQLKSFEISYEFNPHAVYEYQMSVFRTIYTCFYWTTITHLKLSVRLIDNLEKRGVQHYQTTFIVNFVRYMRPLTVFDINRIHFVATLSTDAARNLNRLLAFMLKIYRNSRNTRSKNWIPSSRPAIQKFVDLLSADMKTMFNMEVPDSYFDNLSYENNTLKLMQSNYRAFVRLVAATSGFIEDQINVIKLKKFAFFSTEAIAFDGI</sequence>
<dbReference type="AlphaFoldDB" id="A0A2S2QMI2"/>
<dbReference type="GeneID" id="112689242"/>